<gene>
    <name evidence="7" type="ORF">B0A50_07767</name>
</gene>
<accession>A0A4U0TLB1</accession>
<name>A0A4U0TLB1_9PEZI</name>
<evidence type="ECO:0000256" key="4">
    <source>
        <dbReference type="ARBA" id="ARBA00023157"/>
    </source>
</evidence>
<organism evidence="7 8">
    <name type="scientific">Salinomyces thailandicus</name>
    <dbReference type="NCBI Taxonomy" id="706561"/>
    <lineage>
        <taxon>Eukaryota</taxon>
        <taxon>Fungi</taxon>
        <taxon>Dikarya</taxon>
        <taxon>Ascomycota</taxon>
        <taxon>Pezizomycotina</taxon>
        <taxon>Dothideomycetes</taxon>
        <taxon>Dothideomycetidae</taxon>
        <taxon>Mycosphaerellales</taxon>
        <taxon>Teratosphaeriaceae</taxon>
        <taxon>Salinomyces</taxon>
    </lineage>
</organism>
<keyword evidence="5" id="KW-0732">Signal</keyword>
<proteinExistence type="predicted"/>
<keyword evidence="3" id="KW-0964">Secreted</keyword>
<dbReference type="AlphaFoldDB" id="A0A4U0TLB1"/>
<dbReference type="PANTHER" id="PTHR33353">
    <property type="entry name" value="PUTATIVE (AFU_ORTHOLOGUE AFUA_1G12560)-RELATED"/>
    <property type="match status" value="1"/>
</dbReference>
<evidence type="ECO:0000256" key="2">
    <source>
        <dbReference type="ARBA" id="ARBA00004613"/>
    </source>
</evidence>
<dbReference type="Proteomes" id="UP000308549">
    <property type="component" value="Unassembled WGS sequence"/>
</dbReference>
<dbReference type="InterPro" id="IPR005103">
    <property type="entry name" value="AA9_LPMO"/>
</dbReference>
<dbReference type="CDD" id="cd21175">
    <property type="entry name" value="LPMO_AA9"/>
    <property type="match status" value="1"/>
</dbReference>
<reference evidence="7 8" key="1">
    <citation type="submission" date="2017-03" db="EMBL/GenBank/DDBJ databases">
        <title>Genomes of endolithic fungi from Antarctica.</title>
        <authorList>
            <person name="Coleine C."/>
            <person name="Masonjones S."/>
            <person name="Stajich J.E."/>
        </authorList>
    </citation>
    <scope>NUCLEOTIDE SEQUENCE [LARGE SCALE GENOMIC DNA]</scope>
    <source>
        <strain evidence="7 8">CCFEE 6315</strain>
    </source>
</reference>
<sequence length="266" mass="28349">MQSFTIAAGVLSAISSIPAVSAHGYVANVVTGGQTYDGASPNWIYGDKPDQAGWYAYNQDNGYVPPSQYKSVNISCHKGATPGTTYIPVTAGDTVDFMWNTWPDSHKGPILTYMASCNGDCTAKQNASSLDWFKVEAKGLLDPSANEWATDKLISNNFTWTSTVPADIAPGNFVLRHEIIALHSASTEGGAQNYPMCFNIKLSGSGSKHPCEAGADCRKGKGLYSKIGAGIKINIYTTLSSYTIPGPKVWSSLSSKVKRVAQAFVA</sequence>
<comment type="subcellular location">
    <subcellularLocation>
        <location evidence="2">Secreted</location>
    </subcellularLocation>
</comment>
<protein>
    <recommendedName>
        <fullName evidence="6">Auxiliary Activity family 9 catalytic domain-containing protein</fullName>
    </recommendedName>
</protein>
<dbReference type="OrthoDB" id="4849160at2759"/>
<evidence type="ECO:0000256" key="1">
    <source>
        <dbReference type="ARBA" id="ARBA00001973"/>
    </source>
</evidence>
<comment type="cofactor">
    <cofactor evidence="1">
        <name>Cu(2+)</name>
        <dbReference type="ChEBI" id="CHEBI:29036"/>
    </cofactor>
</comment>
<keyword evidence="8" id="KW-1185">Reference proteome</keyword>
<evidence type="ECO:0000256" key="3">
    <source>
        <dbReference type="ARBA" id="ARBA00022525"/>
    </source>
</evidence>
<dbReference type="PANTHER" id="PTHR33353:SF34">
    <property type="entry name" value="ENDO-BETA-1,4-GLUCANASE D"/>
    <property type="match status" value="1"/>
</dbReference>
<evidence type="ECO:0000259" key="6">
    <source>
        <dbReference type="Pfam" id="PF03443"/>
    </source>
</evidence>
<keyword evidence="4" id="KW-1015">Disulfide bond</keyword>
<feature type="chain" id="PRO_5020504598" description="Auxiliary Activity family 9 catalytic domain-containing protein" evidence="5">
    <location>
        <begin position="23"/>
        <end position="266"/>
    </location>
</feature>
<feature type="domain" description="Auxiliary Activity family 9 catalytic" evidence="6">
    <location>
        <begin position="23"/>
        <end position="240"/>
    </location>
</feature>
<dbReference type="GO" id="GO:0005576">
    <property type="term" value="C:extracellular region"/>
    <property type="evidence" value="ECO:0007669"/>
    <property type="project" value="UniProtKB-SubCell"/>
</dbReference>
<comment type="caution">
    <text evidence="7">The sequence shown here is derived from an EMBL/GenBank/DDBJ whole genome shotgun (WGS) entry which is preliminary data.</text>
</comment>
<evidence type="ECO:0000313" key="7">
    <source>
        <dbReference type="EMBL" id="TKA22674.1"/>
    </source>
</evidence>
<dbReference type="Pfam" id="PF03443">
    <property type="entry name" value="AA9"/>
    <property type="match status" value="1"/>
</dbReference>
<evidence type="ECO:0000256" key="5">
    <source>
        <dbReference type="SAM" id="SignalP"/>
    </source>
</evidence>
<evidence type="ECO:0000313" key="8">
    <source>
        <dbReference type="Proteomes" id="UP000308549"/>
    </source>
</evidence>
<dbReference type="Gene3D" id="2.70.50.70">
    <property type="match status" value="1"/>
</dbReference>
<dbReference type="EMBL" id="NAJL01000068">
    <property type="protein sequence ID" value="TKA22674.1"/>
    <property type="molecule type" value="Genomic_DNA"/>
</dbReference>
<dbReference type="InterPro" id="IPR049892">
    <property type="entry name" value="AA9"/>
</dbReference>
<feature type="signal peptide" evidence="5">
    <location>
        <begin position="1"/>
        <end position="22"/>
    </location>
</feature>